<protein>
    <submittedName>
        <fullName evidence="1">Uncharacterized protein</fullName>
    </submittedName>
</protein>
<accession>A0ABQ8SXC9</accession>
<dbReference type="EMBL" id="JAJSOF020000019">
    <property type="protein sequence ID" value="KAJ4438423.1"/>
    <property type="molecule type" value="Genomic_DNA"/>
</dbReference>
<keyword evidence="2" id="KW-1185">Reference proteome</keyword>
<comment type="caution">
    <text evidence="1">The sequence shown here is derived from an EMBL/GenBank/DDBJ whole genome shotgun (WGS) entry which is preliminary data.</text>
</comment>
<organism evidence="1 2">
    <name type="scientific">Periplaneta americana</name>
    <name type="common">American cockroach</name>
    <name type="synonym">Blatta americana</name>
    <dbReference type="NCBI Taxonomy" id="6978"/>
    <lineage>
        <taxon>Eukaryota</taxon>
        <taxon>Metazoa</taxon>
        <taxon>Ecdysozoa</taxon>
        <taxon>Arthropoda</taxon>
        <taxon>Hexapoda</taxon>
        <taxon>Insecta</taxon>
        <taxon>Pterygota</taxon>
        <taxon>Neoptera</taxon>
        <taxon>Polyneoptera</taxon>
        <taxon>Dictyoptera</taxon>
        <taxon>Blattodea</taxon>
        <taxon>Blattoidea</taxon>
        <taxon>Blattidae</taxon>
        <taxon>Blattinae</taxon>
        <taxon>Periplaneta</taxon>
    </lineage>
</organism>
<evidence type="ECO:0000313" key="2">
    <source>
        <dbReference type="Proteomes" id="UP001148838"/>
    </source>
</evidence>
<name>A0ABQ8SXC9_PERAM</name>
<proteinExistence type="predicted"/>
<dbReference type="Proteomes" id="UP001148838">
    <property type="component" value="Unassembled WGS sequence"/>
</dbReference>
<gene>
    <name evidence="1" type="ORF">ANN_14368</name>
</gene>
<sequence>MVSGFMKHIKAFQNRVLQNRAYNRFIFDRLKINRRGWTFVRISGLEAVAPG</sequence>
<reference evidence="1 2" key="1">
    <citation type="journal article" date="2022" name="Allergy">
        <title>Genome assembly and annotation of Periplaneta americana reveal a comprehensive cockroach allergen profile.</title>
        <authorList>
            <person name="Wang L."/>
            <person name="Xiong Q."/>
            <person name="Saelim N."/>
            <person name="Wang L."/>
            <person name="Nong W."/>
            <person name="Wan A.T."/>
            <person name="Shi M."/>
            <person name="Liu X."/>
            <person name="Cao Q."/>
            <person name="Hui J.H.L."/>
            <person name="Sookrung N."/>
            <person name="Leung T.F."/>
            <person name="Tungtrongchitr A."/>
            <person name="Tsui S.K.W."/>
        </authorList>
    </citation>
    <scope>NUCLEOTIDE SEQUENCE [LARGE SCALE GENOMIC DNA]</scope>
    <source>
        <strain evidence="1">PWHHKU_190912</strain>
    </source>
</reference>
<evidence type="ECO:0000313" key="1">
    <source>
        <dbReference type="EMBL" id="KAJ4438423.1"/>
    </source>
</evidence>